<reference evidence="2 3" key="1">
    <citation type="submission" date="2020-07" db="EMBL/GenBank/DDBJ databases">
        <title>Sequencing the genomes of 1000 actinobacteria strains.</title>
        <authorList>
            <person name="Klenk H.-P."/>
        </authorList>
    </citation>
    <scope>NUCLEOTIDE SEQUENCE [LARGE SCALE GENOMIC DNA]</scope>
    <source>
        <strain evidence="2 3">DSM 45975</strain>
    </source>
</reference>
<comment type="caution">
    <text evidence="2">The sequence shown here is derived from an EMBL/GenBank/DDBJ whole genome shotgun (WGS) entry which is preliminary data.</text>
</comment>
<evidence type="ECO:0000256" key="1">
    <source>
        <dbReference type="SAM" id="MobiDB-lite"/>
    </source>
</evidence>
<gene>
    <name evidence="2" type="ORF">FHX42_005274</name>
</gene>
<organism evidence="2 3">
    <name type="scientific">Halosaccharopolyspora lacisalsi</name>
    <dbReference type="NCBI Taxonomy" id="1000566"/>
    <lineage>
        <taxon>Bacteria</taxon>
        <taxon>Bacillati</taxon>
        <taxon>Actinomycetota</taxon>
        <taxon>Actinomycetes</taxon>
        <taxon>Pseudonocardiales</taxon>
        <taxon>Pseudonocardiaceae</taxon>
        <taxon>Halosaccharopolyspora</taxon>
    </lineage>
</organism>
<dbReference type="AlphaFoldDB" id="A0A839E846"/>
<evidence type="ECO:0000313" key="3">
    <source>
        <dbReference type="Proteomes" id="UP000569329"/>
    </source>
</evidence>
<keyword evidence="3" id="KW-1185">Reference proteome</keyword>
<feature type="region of interest" description="Disordered" evidence="1">
    <location>
        <begin position="1"/>
        <end position="34"/>
    </location>
</feature>
<feature type="compositionally biased region" description="Basic and acidic residues" evidence="1">
    <location>
        <begin position="1"/>
        <end position="20"/>
    </location>
</feature>
<evidence type="ECO:0000313" key="2">
    <source>
        <dbReference type="EMBL" id="MBA8827867.1"/>
    </source>
</evidence>
<dbReference type="Proteomes" id="UP000569329">
    <property type="component" value="Unassembled WGS sequence"/>
</dbReference>
<proteinExistence type="predicted"/>
<sequence>MRALNGRDDNTQTDHDKAEKNSTIGDAFDRSKRR</sequence>
<dbReference type="EMBL" id="JACGWZ010000011">
    <property type="protein sequence ID" value="MBA8827867.1"/>
    <property type="molecule type" value="Genomic_DNA"/>
</dbReference>
<protein>
    <submittedName>
        <fullName evidence="2">Uncharacterized protein</fullName>
    </submittedName>
</protein>
<accession>A0A839E846</accession>
<name>A0A839E846_9PSEU</name>